<feature type="coiled-coil region" evidence="4">
    <location>
        <begin position="3407"/>
        <end position="3434"/>
    </location>
</feature>
<feature type="compositionally biased region" description="Polar residues" evidence="5">
    <location>
        <begin position="1387"/>
        <end position="1403"/>
    </location>
</feature>
<feature type="compositionally biased region" description="Low complexity" evidence="5">
    <location>
        <begin position="2962"/>
        <end position="2994"/>
    </location>
</feature>
<dbReference type="InterPro" id="IPR041257">
    <property type="entry name" value="APC_rep"/>
</dbReference>
<dbReference type="GO" id="GO:0007399">
    <property type="term" value="P:nervous system development"/>
    <property type="evidence" value="ECO:0007669"/>
    <property type="project" value="TreeGrafter"/>
</dbReference>
<evidence type="ECO:0008006" key="8">
    <source>
        <dbReference type="Google" id="ProtNLM"/>
    </source>
</evidence>
<dbReference type="SMART" id="SM00185">
    <property type="entry name" value="ARM"/>
    <property type="match status" value="7"/>
</dbReference>
<keyword evidence="2" id="KW-0879">Wnt signaling pathway</keyword>
<evidence type="ECO:0000313" key="7">
    <source>
        <dbReference type="Proteomes" id="UP000245119"/>
    </source>
</evidence>
<feature type="compositionally biased region" description="Polar residues" evidence="5">
    <location>
        <begin position="1030"/>
        <end position="1049"/>
    </location>
</feature>
<feature type="region of interest" description="Disordered" evidence="5">
    <location>
        <begin position="2553"/>
        <end position="2575"/>
    </location>
</feature>
<feature type="compositionally biased region" description="Polar residues" evidence="5">
    <location>
        <begin position="2862"/>
        <end position="2879"/>
    </location>
</feature>
<protein>
    <recommendedName>
        <fullName evidence="8">Adenomatous polyposis coli protein basic domain-containing protein</fullName>
    </recommendedName>
</protein>
<feature type="region of interest" description="Disordered" evidence="5">
    <location>
        <begin position="1540"/>
        <end position="1573"/>
    </location>
</feature>
<feature type="compositionally biased region" description="Acidic residues" evidence="5">
    <location>
        <begin position="1337"/>
        <end position="1351"/>
    </location>
</feature>
<reference evidence="6 7" key="1">
    <citation type="submission" date="2018-04" db="EMBL/GenBank/DDBJ databases">
        <title>The genome of golden apple snail Pomacea canaliculata provides insight into stress tolerance and invasive adaptation.</title>
        <authorList>
            <person name="Liu C."/>
            <person name="Liu B."/>
            <person name="Ren Y."/>
            <person name="Zhang Y."/>
            <person name="Wang H."/>
            <person name="Li S."/>
            <person name="Jiang F."/>
            <person name="Yin L."/>
            <person name="Zhang G."/>
            <person name="Qian W."/>
            <person name="Fan W."/>
        </authorList>
    </citation>
    <scope>NUCLEOTIDE SEQUENCE [LARGE SCALE GENOMIC DNA]</scope>
    <source>
        <strain evidence="6">SZHN2017</strain>
        <tissue evidence="6">Muscle</tissue>
    </source>
</reference>
<dbReference type="GO" id="GO:0090090">
    <property type="term" value="P:negative regulation of canonical Wnt signaling pathway"/>
    <property type="evidence" value="ECO:0007669"/>
    <property type="project" value="TreeGrafter"/>
</dbReference>
<dbReference type="Pfam" id="PF00514">
    <property type="entry name" value="Arm"/>
    <property type="match status" value="1"/>
</dbReference>
<feature type="region of interest" description="Disordered" evidence="5">
    <location>
        <begin position="2442"/>
        <end position="2532"/>
    </location>
</feature>
<dbReference type="GO" id="GO:0016342">
    <property type="term" value="C:catenin complex"/>
    <property type="evidence" value="ECO:0007669"/>
    <property type="project" value="TreeGrafter"/>
</dbReference>
<dbReference type="EMBL" id="PZQS01000002">
    <property type="protein sequence ID" value="PVD36214.1"/>
    <property type="molecule type" value="Genomic_DNA"/>
</dbReference>
<dbReference type="GO" id="GO:0016477">
    <property type="term" value="P:cell migration"/>
    <property type="evidence" value="ECO:0007669"/>
    <property type="project" value="TreeGrafter"/>
</dbReference>
<feature type="compositionally biased region" description="Basic and acidic residues" evidence="5">
    <location>
        <begin position="1"/>
        <end position="25"/>
    </location>
</feature>
<feature type="compositionally biased region" description="Basic and acidic residues" evidence="5">
    <location>
        <begin position="2828"/>
        <end position="2838"/>
    </location>
</feature>
<feature type="compositionally biased region" description="Basic and acidic residues" evidence="5">
    <location>
        <begin position="1367"/>
        <end position="1377"/>
    </location>
</feature>
<feature type="region of interest" description="Disordered" evidence="5">
    <location>
        <begin position="1333"/>
        <end position="1410"/>
    </location>
</feature>
<feature type="compositionally biased region" description="Low complexity" evidence="5">
    <location>
        <begin position="2173"/>
        <end position="2184"/>
    </location>
</feature>
<evidence type="ECO:0000256" key="1">
    <source>
        <dbReference type="ARBA" id="ARBA00009051"/>
    </source>
</evidence>
<feature type="compositionally biased region" description="Basic and acidic residues" evidence="5">
    <location>
        <begin position="1941"/>
        <end position="1951"/>
    </location>
</feature>
<dbReference type="GO" id="GO:0008013">
    <property type="term" value="F:beta-catenin binding"/>
    <property type="evidence" value="ECO:0007669"/>
    <property type="project" value="InterPro"/>
</dbReference>
<feature type="compositionally biased region" description="Polar residues" evidence="5">
    <location>
        <begin position="2814"/>
        <end position="2826"/>
    </location>
</feature>
<feature type="compositionally biased region" description="Acidic residues" evidence="5">
    <location>
        <begin position="26"/>
        <end position="46"/>
    </location>
</feature>
<feature type="compositionally biased region" description="Polar residues" evidence="5">
    <location>
        <begin position="2940"/>
        <end position="2955"/>
    </location>
</feature>
<feature type="compositionally biased region" description="Polar residues" evidence="5">
    <location>
        <begin position="2995"/>
        <end position="3013"/>
    </location>
</feature>
<feature type="compositionally biased region" description="Polar residues" evidence="5">
    <location>
        <begin position="2562"/>
        <end position="2571"/>
    </location>
</feature>
<accession>A0A2T7PS11</accession>
<feature type="compositionally biased region" description="Acidic residues" evidence="5">
    <location>
        <begin position="114"/>
        <end position="127"/>
    </location>
</feature>
<feature type="compositionally biased region" description="Polar residues" evidence="5">
    <location>
        <begin position="2744"/>
        <end position="2755"/>
    </location>
</feature>
<feature type="compositionally biased region" description="Basic and acidic residues" evidence="5">
    <location>
        <begin position="3133"/>
        <end position="3148"/>
    </location>
</feature>
<feature type="region of interest" description="Disordered" evidence="5">
    <location>
        <begin position="2173"/>
        <end position="2258"/>
    </location>
</feature>
<feature type="region of interest" description="Disordered" evidence="5">
    <location>
        <begin position="1"/>
        <end position="54"/>
    </location>
</feature>
<organism evidence="6 7">
    <name type="scientific">Pomacea canaliculata</name>
    <name type="common">Golden apple snail</name>
    <dbReference type="NCBI Taxonomy" id="400727"/>
    <lineage>
        <taxon>Eukaryota</taxon>
        <taxon>Metazoa</taxon>
        <taxon>Spiralia</taxon>
        <taxon>Lophotrochozoa</taxon>
        <taxon>Mollusca</taxon>
        <taxon>Gastropoda</taxon>
        <taxon>Caenogastropoda</taxon>
        <taxon>Architaenioglossa</taxon>
        <taxon>Ampullarioidea</taxon>
        <taxon>Ampullariidae</taxon>
        <taxon>Pomacea</taxon>
    </lineage>
</organism>
<sequence length="3570" mass="386622">MSQWRKWLDLADKGDAVSEGGHSDDSLGDTAEDEEEEEGQEEESGSEDNIVCFGLGEDDSDEVAEDETDGNLLKETSSEAVLDASGNSMALLMVLDDLFGKRGTGATGNSSLCEENDNSFEDDEDDPVQCETDADTNIICSSATVAMVGADNRAVYALMQELDQERSSILKEIEAEEQHRKWFYRQLEHISKKLENLPLKETYSLQTDMARRQLEYEAQQVRSAMTEKLGTTEQASQRQEARLQRIRSIESQMMQLTRQQQKKTAVDVTFKEAGTCTSLTRTMFVVVPGQENGGYTSDRSVSKAADGHYRATIATQTPDVTLTHPQHCQETQLGFAAGIPLSADMSSVMYHGAWPIHKEVGVHGSIGGTGDLASVMSYNSTNTSSSQGSVSAKASLQPQQLGTKVEMVYSLLSMLGTHDKDDMSRTLLAMSSSQDSCIAMRQSGCLPLLIQLLHGSDKDSGLLGNTRGSSAARARASAALHNIVHSNPDDKRGRREARTLRLLEQIRAHCDQQRGEAGEDEEEEGGAVAKSGDIDHHPGPAIAALMKLSFDEDYRHAICTLGGLQAIAELLEVDHMVHGMTSEQYSVTVRRYACMALTNLTFGDGKNKALLCTMHKAMEALVAQLRSPNEDLCQGAASVLRNLSWRADLASKKTLREVGAVTTLMEAAMSVKKETTLKSILSALWNLSSHCSENKAEICAVKGALEFLVGLLTFKSPGKTHAIVENGGGILRNVSSQIAVREDYRRILRQKGCLQLLLSQLRSTSLTIVSNACGTLWNLSARCAEDQQLLREMGAVSMLRNLVHSKHRMIAMGSSAALRNLLSSAGPGKGLDCDRGANGNRPTLSARKQRALEEELDQNLAETCDNVESPRDSPTDTQKSDADSRRFVYPFDSSQIKSDEDPRRTLHKRQVMTRCGSSDGAEGRIHSPQRVPRASSQDSVSSTHSDISHDRTRVHNMLAKSSHLLHRRQCSSLERKKDSVGVLHRVSSDNSCVTALERQKNGDHQPRVGQSSRIMQYMQEVAMLADLDSDSNQQSHHQTDHSGNTSGFILQSRPFPSMNNPQRVLLEQFTKNTSSIGTGGGVTVNPIYCKNETGGDSDGSEEPVNYSLKYQDINPNLYSEPSNMRNNIVQGNSHGHSVTIGARGPTADTSRFHHSSQEAASARIPGYTMGSVAPTGIGGVGSRMPCQVPNMAHNHFPTPQPFQQPLLQHHSSQPLPQPCSYIPRHRNVGGHQPISTHFSTYAETDLDSFDDQPTDFSLRYSEEHSDDQDQPVNYSIRYRNEPDPHCVECKYEEARRTNDRLDQGANDDQVLTFCTEGTPFLSTATSLMDLTAKQKEEEDDPKEAENDEDDNDGGRDELHNFSAQYGESEHTTEDMHERHQRVPGRAFSSSKPHCTTGAHQQSAYHGEDDSVPADQVKTYCEEGTPVCFSRVSSLSSLHSSEARDSQDHGKQMVLQSIDETEKNDAMSTSVIENKNAAIKTALVDKDTRRNRTDVEREPKTVTFDENRQVEETPLMFSRCSSLGSLSSFDTQSVHSSVVSEYSRRASEVVSPSELPDSPSETMPPSPTRVQSPPVKSFKPVAAVGAKAPVPVESIGPSENCIWQAANTTTQLLSMFRGNPMQNISNQAASISGKSEVPVVYADEGTPPVFSETSSLSALTVDCGAISTSHSESHIQGIEPDLSNIEETDLADVTLCEAKSPGKIIEDRESSMSEVSEGEEDILAQCINAAMPVPTSASRKLRKSSSDNTIKKKSNLPKPENTQLKSRLPTKVSSTVAPVLKSSKSPPSKIGKLLKPGEYGNKKPSSNACSKVSGSNVVAKPPRPSMPQTKTPQSQHPPESPLNLLPREEDYAADTLKTFATEGTPLNFSAAASLSDLSMMTGSEPVTAIKVKPSSHDVKSSVSDDSKSDNSSGCEETEQQLLTEMIQSAMPKSRAARKLELERRAEGAEAKKTTVTGVKSVPSGAASSCRSDSRKISSHLPQARLPTAGKVCFISATADVVKTYNTEGTPNNFSTATSLSDLTIDSTEDVGGSSGTQVSHIRSQGKSSLGHHSAIHLQPAYFPQEDILFPAGSLDSPRVFGMEGTPVTFSRNDSLSSLGIVDDEDRTSLKHVSNSRAYLTQESESLLHEIERHVIGQSSEESSIISEKHPPSRGACKDEMKKFAVEDTPISFSRNSSLSSLASGGRAREPQPEDEPAISRTSSCSSLSTESANFDPTPSEQALLDQCISAAMPKRRPSRGDDKFRRHARSVKAETGKCEPREVQEGGAFKSSALEVCVEFDNQSIGEAAVTTAPSTSEGLAERKRLMTRSCSDAIDVEADVLGRESRFSSWRRHRQLSSDEMNCQGSKLPWIRSRSQDSENFLKTQKNISNRITQSSSDHASSSSSSISNSRTIQCFLGFAEESCTTSVIEVDASNSDNRLLEQAERQRGGRDRQAGPIQSLVASITDSTSSQEKADSEKSIDDQNASAESGEHDEKESEEFEEENEEQDGDQDQTVLEVTVANGHFDDTRGDEDENAANDTELDEGSTANTSSEVIHYEDGLEEKLCFGSEHTSFDNEDNIGDSSHTSFEQEISPEDERLLQENASLIVTEIVTKRDMTGSGFEDDMFIENETISLVSNDYTSDTASEVSISWSTTSEKVSERSCSTVSQADTAGSSGPKIVKPSGKVAPKTGVVDDGKVVRGRRKPLYSNRSSTSSIKSDVSSTKTSSSIPSKSPRPSNAGVVNSKMPQVGGRGNPIPKKSSPKLQNGPGQAKSNIPGLKPAGQGIQKPSSTAAAVATSKVGMVKSNLLKTSPPATARPGSGIPRSPARGGNTPPSRLPSATSAVSRRKDSSTERPKPPLKQATFIKDAGPAVKDGRVAGDNSTSNVPIRNRSTSRGRCQSDKRNSGGSEGSSNQNGNIPDSWSKALDSFNFIVEKTPENGYGTPFKQMQRNAKDTMLSVKQASSSNGKQQRPSNIARPQPVGTPSKSGVSPGKSSASAPVGGKTSTSGPSPGNKGNNPIKSNLNKSGSASSLRKAGSGSSLTKTSSGSSLSKGASNTSLRKMSTGAAASKTELKKSDSSASLRRSSDISRPSTPIGRQQQQQLPHAQQHQQPSNPSVKKIEDSKQSQSQPQQQSQPSTSRRQVPSKIATLWRKEDSRDQSPSREENLPVMTTFKAKASTLPMMGTKNKSNSRTFVRKSSSGHSNSSGEDYNSSMEGIPRSSTYDKIPAHMDSGSQSSDEQMHSGEFPVSSGSGTMFELCDPTNEYAEWTETHHGCDPNLDEAYIQDDSMMTSDAGTDDAMMGCSVDSLEDMSPQNEEQGLIVPPNVIDSSTWKRKERPSKEINVSLQLPNADETCKSMCSFMSMNESQNESFARLQDSSVWQRHNDSIVPDKSLTIDASIDGKKSKNKKSVAKSIKTTLFGKSGLKFFRSNQSKEQAKLKELNEKVQNKKAAEISRPQTVSTGTTTLAKSISVPLSKPSPAAVVAPFNYSPPSSSQVTVMPPPMHAGTVATTNIQVIIRDSSSLSVDVSSTGDAAIHKKGTQPAIKHMTKTEMLLARRRQSYLNNPKQEEEGVSEEDTSKRGCMVTTV</sequence>
<feature type="region of interest" description="Disordered" evidence="5">
    <location>
        <begin position="2917"/>
        <end position="3231"/>
    </location>
</feature>
<feature type="region of interest" description="Disordered" evidence="5">
    <location>
        <begin position="2787"/>
        <end position="2904"/>
    </location>
</feature>
<dbReference type="PROSITE" id="PS50176">
    <property type="entry name" value="ARM_REPEAT"/>
    <property type="match status" value="2"/>
</dbReference>
<dbReference type="InterPro" id="IPR009240">
    <property type="entry name" value="APC_15aa_rpt"/>
</dbReference>
<evidence type="ECO:0000256" key="2">
    <source>
        <dbReference type="ARBA" id="ARBA00022687"/>
    </source>
</evidence>
<dbReference type="InterPro" id="IPR009223">
    <property type="entry name" value="APC_rpt"/>
</dbReference>
<dbReference type="OrthoDB" id="5918429at2759"/>
<feature type="region of interest" description="Disordered" evidence="5">
    <location>
        <begin position="861"/>
        <end position="949"/>
    </location>
</feature>
<feature type="compositionally biased region" description="Low complexity" evidence="5">
    <location>
        <begin position="935"/>
        <end position="945"/>
    </location>
</feature>
<feature type="compositionally biased region" description="Low complexity" evidence="5">
    <location>
        <begin position="3107"/>
        <end position="3127"/>
    </location>
</feature>
<dbReference type="STRING" id="400727.A0A2T7PS11"/>
<dbReference type="InterPro" id="IPR016024">
    <property type="entry name" value="ARM-type_fold"/>
</dbReference>
<keyword evidence="4" id="KW-0175">Coiled coil</keyword>
<feature type="region of interest" description="Disordered" evidence="5">
    <location>
        <begin position="1029"/>
        <end position="1049"/>
    </location>
</feature>
<dbReference type="InterPro" id="IPR000225">
    <property type="entry name" value="Armadillo"/>
</dbReference>
<dbReference type="Gene3D" id="1.25.10.10">
    <property type="entry name" value="Leucine-rich Repeat Variant"/>
    <property type="match status" value="1"/>
</dbReference>
<dbReference type="Pfam" id="PF05972">
    <property type="entry name" value="APC_15aa"/>
    <property type="match status" value="1"/>
</dbReference>
<dbReference type="InterPro" id="IPR026818">
    <property type="entry name" value="Apc_fam"/>
</dbReference>
<evidence type="ECO:0000256" key="5">
    <source>
        <dbReference type="SAM" id="MobiDB-lite"/>
    </source>
</evidence>
<dbReference type="Gene3D" id="1.10.287.450">
    <property type="entry name" value="Helix hairpin bin"/>
    <property type="match status" value="1"/>
</dbReference>
<dbReference type="GO" id="GO:0045295">
    <property type="term" value="F:gamma-catenin binding"/>
    <property type="evidence" value="ECO:0007669"/>
    <property type="project" value="TreeGrafter"/>
</dbReference>
<evidence type="ECO:0000256" key="3">
    <source>
        <dbReference type="PROSITE-ProRule" id="PRU00259"/>
    </source>
</evidence>
<name>A0A2T7PS11_POMCA</name>
<feature type="compositionally biased region" description="Basic and acidic residues" evidence="5">
    <location>
        <begin position="2453"/>
        <end position="2462"/>
    </location>
</feature>
<feature type="compositionally biased region" description="Polar residues" evidence="5">
    <location>
        <begin position="1825"/>
        <end position="1836"/>
    </location>
</feature>
<feature type="compositionally biased region" description="Polar residues" evidence="5">
    <location>
        <begin position="1802"/>
        <end position="1815"/>
    </location>
</feature>
<dbReference type="GO" id="GO:0008017">
    <property type="term" value="F:microtubule binding"/>
    <property type="evidence" value="ECO:0007669"/>
    <property type="project" value="TreeGrafter"/>
</dbReference>
<dbReference type="GO" id="GO:0030877">
    <property type="term" value="C:beta-catenin destruction complex"/>
    <property type="evidence" value="ECO:0007669"/>
    <property type="project" value="TreeGrafter"/>
</dbReference>
<feature type="compositionally biased region" description="Basic and acidic residues" evidence="5">
    <location>
        <begin position="2145"/>
        <end position="2154"/>
    </location>
</feature>
<feature type="region of interest" description="Disordered" evidence="5">
    <location>
        <begin position="511"/>
        <end position="533"/>
    </location>
</feature>
<feature type="region of interest" description="Disordered" evidence="5">
    <location>
        <begin position="2636"/>
        <end position="2774"/>
    </location>
</feature>
<evidence type="ECO:0000256" key="4">
    <source>
        <dbReference type="SAM" id="Coils"/>
    </source>
</evidence>
<feature type="compositionally biased region" description="Polar residues" evidence="5">
    <location>
        <begin position="3168"/>
        <end position="3179"/>
    </location>
</feature>
<dbReference type="InterPro" id="IPR011989">
    <property type="entry name" value="ARM-like"/>
</dbReference>
<feature type="compositionally biased region" description="Low complexity" evidence="5">
    <location>
        <begin position="1779"/>
        <end position="1796"/>
    </location>
</feature>
<dbReference type="Proteomes" id="UP000245119">
    <property type="component" value="Linkage Group LG2"/>
</dbReference>
<feature type="compositionally biased region" description="Basic and acidic residues" evidence="5">
    <location>
        <begin position="868"/>
        <end position="886"/>
    </location>
</feature>
<feature type="compositionally biased region" description="Polar residues" evidence="5">
    <location>
        <begin position="2636"/>
        <end position="2656"/>
    </location>
</feature>
<dbReference type="GO" id="GO:0001708">
    <property type="term" value="P:cell fate specification"/>
    <property type="evidence" value="ECO:0007669"/>
    <property type="project" value="TreeGrafter"/>
</dbReference>
<dbReference type="GO" id="GO:0007026">
    <property type="term" value="P:negative regulation of microtubule depolymerization"/>
    <property type="evidence" value="ECO:0007669"/>
    <property type="project" value="TreeGrafter"/>
</dbReference>
<dbReference type="SUPFAM" id="SSF82931">
    <property type="entry name" value="Tumor suppressor gene product Apc"/>
    <property type="match status" value="1"/>
</dbReference>
<evidence type="ECO:0000313" key="6">
    <source>
        <dbReference type="EMBL" id="PVD36214.1"/>
    </source>
</evidence>
<feature type="region of interest" description="Disordered" evidence="5">
    <location>
        <begin position="2135"/>
        <end position="2154"/>
    </location>
</feature>
<dbReference type="Pfam" id="PF18797">
    <property type="entry name" value="APC_rep"/>
    <property type="match status" value="1"/>
</dbReference>
<feature type="compositionally biased region" description="Acidic residues" evidence="5">
    <location>
        <begin position="2510"/>
        <end position="2525"/>
    </location>
</feature>
<dbReference type="GO" id="GO:0016055">
    <property type="term" value="P:Wnt signaling pathway"/>
    <property type="evidence" value="ECO:0007669"/>
    <property type="project" value="UniProtKB-KW"/>
</dbReference>
<feature type="compositionally biased region" description="Basic and acidic residues" evidence="5">
    <location>
        <begin position="1893"/>
        <end position="1907"/>
    </location>
</feature>
<dbReference type="PANTHER" id="PTHR12607:SF12">
    <property type="entry name" value="APC-LIKE, ISOFORM A-RELATED"/>
    <property type="match status" value="1"/>
</dbReference>
<feature type="compositionally biased region" description="Polar residues" evidence="5">
    <location>
        <begin position="3190"/>
        <end position="3205"/>
    </location>
</feature>
<feature type="compositionally biased region" description="Low complexity" evidence="5">
    <location>
        <begin position="3080"/>
        <end position="3094"/>
    </location>
</feature>
<feature type="compositionally biased region" description="Low complexity" evidence="5">
    <location>
        <begin position="2693"/>
        <end position="2719"/>
    </location>
</feature>
<dbReference type="Pfam" id="PF05923">
    <property type="entry name" value="APC_r"/>
    <property type="match status" value="6"/>
</dbReference>
<feature type="region of interest" description="Disordered" evidence="5">
    <location>
        <begin position="3543"/>
        <end position="3570"/>
    </location>
</feature>
<dbReference type="InterPro" id="IPR026831">
    <property type="entry name" value="APC_dom"/>
</dbReference>
<feature type="region of interest" description="Disordered" evidence="5">
    <location>
        <begin position="1887"/>
        <end position="1917"/>
    </location>
</feature>
<proteinExistence type="inferred from homology"/>
<feature type="compositionally biased region" description="Polar residues" evidence="5">
    <location>
        <begin position="1759"/>
        <end position="1775"/>
    </location>
</feature>
<dbReference type="PANTHER" id="PTHR12607">
    <property type="entry name" value="ADENOMATOUS POLYPOSIS COLI PROTEIN FAMILY"/>
    <property type="match status" value="1"/>
</dbReference>
<feature type="compositionally biased region" description="Low complexity" evidence="5">
    <location>
        <begin position="3180"/>
        <end position="3189"/>
    </location>
</feature>
<feature type="compositionally biased region" description="Acidic residues" evidence="5">
    <location>
        <begin position="2477"/>
        <end position="2492"/>
    </location>
</feature>
<dbReference type="FunFam" id="1.25.10.10:FF:000305">
    <property type="entry name" value="Adenomatous polyposis coli"/>
    <property type="match status" value="1"/>
</dbReference>
<feature type="region of interest" description="Disordered" evidence="5">
    <location>
        <begin position="1732"/>
        <end position="1843"/>
    </location>
</feature>
<feature type="compositionally biased region" description="Low complexity" evidence="5">
    <location>
        <begin position="3016"/>
        <end position="3041"/>
    </location>
</feature>
<feature type="compositionally biased region" description="Low complexity" evidence="5">
    <location>
        <begin position="2198"/>
        <end position="2210"/>
    </location>
</feature>
<feature type="repeat" description="ARM" evidence="3">
    <location>
        <begin position="616"/>
        <end position="644"/>
    </location>
</feature>
<dbReference type="GO" id="GO:0007389">
    <property type="term" value="P:pattern specification process"/>
    <property type="evidence" value="ECO:0007669"/>
    <property type="project" value="TreeGrafter"/>
</dbReference>
<feature type="compositionally biased region" description="Polar residues" evidence="5">
    <location>
        <begin position="2442"/>
        <end position="2452"/>
    </location>
</feature>
<comment type="caution">
    <text evidence="6">The sequence shown here is derived from an EMBL/GenBank/DDBJ whole genome shotgun (WGS) entry which is preliminary data.</text>
</comment>
<comment type="similarity">
    <text evidence="1">Belongs to the adenomatous polyposis coli (APC) family.</text>
</comment>
<feature type="repeat" description="ARM" evidence="3">
    <location>
        <begin position="752"/>
        <end position="794"/>
    </location>
</feature>
<feature type="region of interest" description="Disordered" evidence="5">
    <location>
        <begin position="1941"/>
        <end position="1972"/>
    </location>
</feature>
<dbReference type="GO" id="GO:0005881">
    <property type="term" value="C:cytoplasmic microtubule"/>
    <property type="evidence" value="ECO:0007669"/>
    <property type="project" value="TreeGrafter"/>
</dbReference>
<gene>
    <name evidence="6" type="ORF">C0Q70_03190</name>
</gene>
<dbReference type="Pfam" id="PF11414">
    <property type="entry name" value="Suppressor_APC"/>
    <property type="match status" value="1"/>
</dbReference>
<dbReference type="SUPFAM" id="SSF48371">
    <property type="entry name" value="ARM repeat"/>
    <property type="match status" value="1"/>
</dbReference>
<feature type="region of interest" description="Disordered" evidence="5">
    <location>
        <begin position="105"/>
        <end position="127"/>
    </location>
</feature>
<keyword evidence="7" id="KW-1185">Reference proteome</keyword>